<protein>
    <submittedName>
        <fullName evidence="1">Uncharacterized protein</fullName>
    </submittedName>
</protein>
<evidence type="ECO:0000313" key="2">
    <source>
        <dbReference type="Proteomes" id="UP001595791"/>
    </source>
</evidence>
<dbReference type="RefSeq" id="WP_378161831.1">
    <property type="nucleotide sequence ID" value="NZ_JBHSBU010000001.1"/>
</dbReference>
<organism evidence="1 2">
    <name type="scientific">Chitinimonas lacunae</name>
    <dbReference type="NCBI Taxonomy" id="1963018"/>
    <lineage>
        <taxon>Bacteria</taxon>
        <taxon>Pseudomonadati</taxon>
        <taxon>Pseudomonadota</taxon>
        <taxon>Betaproteobacteria</taxon>
        <taxon>Neisseriales</taxon>
        <taxon>Chitinibacteraceae</taxon>
        <taxon>Chitinimonas</taxon>
    </lineage>
</organism>
<dbReference type="Proteomes" id="UP001595791">
    <property type="component" value="Unassembled WGS sequence"/>
</dbReference>
<proteinExistence type="predicted"/>
<comment type="caution">
    <text evidence="1">The sequence shown here is derived from an EMBL/GenBank/DDBJ whole genome shotgun (WGS) entry which is preliminary data.</text>
</comment>
<accession>A0ABV8MN84</accession>
<gene>
    <name evidence="1" type="ORF">ACFOW7_05325</name>
</gene>
<evidence type="ECO:0000313" key="1">
    <source>
        <dbReference type="EMBL" id="MFC4158781.1"/>
    </source>
</evidence>
<name>A0ABV8MN84_9NEIS</name>
<reference evidence="2" key="1">
    <citation type="journal article" date="2019" name="Int. J. Syst. Evol. Microbiol.">
        <title>The Global Catalogue of Microorganisms (GCM) 10K type strain sequencing project: providing services to taxonomists for standard genome sequencing and annotation.</title>
        <authorList>
            <consortium name="The Broad Institute Genomics Platform"/>
            <consortium name="The Broad Institute Genome Sequencing Center for Infectious Disease"/>
            <person name="Wu L."/>
            <person name="Ma J."/>
        </authorList>
    </citation>
    <scope>NUCLEOTIDE SEQUENCE [LARGE SCALE GENOMIC DNA]</scope>
    <source>
        <strain evidence="2">LMG 29894</strain>
    </source>
</reference>
<keyword evidence="2" id="KW-1185">Reference proteome</keyword>
<dbReference type="EMBL" id="JBHSBU010000001">
    <property type="protein sequence ID" value="MFC4158781.1"/>
    <property type="molecule type" value="Genomic_DNA"/>
</dbReference>
<sequence>MTITATIDEPRNELEENFNIPICSEALYKQVILAVANHHNLSTFSGWGTFSEIDEGAFEIFNGQLSVMKEGIINLPGISDATKIHVLERLDTLQKAMAEMLGKRSDLVVLIG</sequence>